<dbReference type="Pfam" id="PF04613">
    <property type="entry name" value="LpxD"/>
    <property type="match status" value="1"/>
</dbReference>
<gene>
    <name evidence="7 10" type="primary">lpxD</name>
    <name evidence="10" type="ORF">VP395_02930</name>
</gene>
<keyword evidence="6 7" id="KW-0012">Acyltransferase</keyword>
<organism evidence="10 11">
    <name type="scientific">Mariniflexile soesokkakense</name>
    <dbReference type="NCBI Taxonomy" id="1343160"/>
    <lineage>
        <taxon>Bacteria</taxon>
        <taxon>Pseudomonadati</taxon>
        <taxon>Bacteroidota</taxon>
        <taxon>Flavobacteriia</taxon>
        <taxon>Flavobacteriales</taxon>
        <taxon>Flavobacteriaceae</taxon>
        <taxon>Mariniflexile</taxon>
    </lineage>
</organism>
<dbReference type="Gene3D" id="3.40.1390.10">
    <property type="entry name" value="MurE/MurF, N-terminal domain"/>
    <property type="match status" value="1"/>
</dbReference>
<evidence type="ECO:0000313" key="10">
    <source>
        <dbReference type="EMBL" id="MEN3322666.1"/>
    </source>
</evidence>
<dbReference type="EC" id="2.3.1.191" evidence="7"/>
<feature type="domain" description="UDP-3-O-[3-hydroxymyristoyl] glucosamine N-acyltransferase non-repeat region" evidence="8">
    <location>
        <begin position="25"/>
        <end position="92"/>
    </location>
</feature>
<reference evidence="10 11" key="1">
    <citation type="submission" date="2024-01" db="EMBL/GenBank/DDBJ databases">
        <title>Mariniflexile litorale sp. nov., isolated from the shallow sediments of the Sea of Japan.</title>
        <authorList>
            <person name="Romanenko L."/>
            <person name="Bystritskaya E."/>
            <person name="Isaeva M."/>
        </authorList>
    </citation>
    <scope>NUCLEOTIDE SEQUENCE [LARGE SCALE GENOMIC DNA]</scope>
    <source>
        <strain evidence="10 11">KCTC 32427</strain>
    </source>
</reference>
<keyword evidence="1 7" id="KW-0444">Lipid biosynthesis</keyword>
<comment type="pathway">
    <text evidence="7">Bacterial outer membrane biogenesis; LPS lipid A biosynthesis.</text>
</comment>
<dbReference type="CDD" id="cd03352">
    <property type="entry name" value="LbH_LpxD"/>
    <property type="match status" value="1"/>
</dbReference>
<dbReference type="PANTHER" id="PTHR43378:SF2">
    <property type="entry name" value="UDP-3-O-ACYLGLUCOSAMINE N-ACYLTRANSFERASE 1, MITOCHONDRIAL-RELATED"/>
    <property type="match status" value="1"/>
</dbReference>
<dbReference type="InterPro" id="IPR056729">
    <property type="entry name" value="GMPPB_C"/>
</dbReference>
<evidence type="ECO:0000259" key="8">
    <source>
        <dbReference type="Pfam" id="PF04613"/>
    </source>
</evidence>
<comment type="catalytic activity">
    <reaction evidence="7">
        <text>a UDP-3-O-[(3R)-3-hydroxyacyl]-alpha-D-glucosamine + a (3R)-hydroxyacyl-[ACP] = a UDP-2-N,3-O-bis[(3R)-3-hydroxyacyl]-alpha-D-glucosamine + holo-[ACP] + H(+)</text>
        <dbReference type="Rhea" id="RHEA:53836"/>
        <dbReference type="Rhea" id="RHEA-COMP:9685"/>
        <dbReference type="Rhea" id="RHEA-COMP:9945"/>
        <dbReference type="ChEBI" id="CHEBI:15378"/>
        <dbReference type="ChEBI" id="CHEBI:64479"/>
        <dbReference type="ChEBI" id="CHEBI:78827"/>
        <dbReference type="ChEBI" id="CHEBI:137740"/>
        <dbReference type="ChEBI" id="CHEBI:137748"/>
        <dbReference type="EC" id="2.3.1.191"/>
    </reaction>
</comment>
<dbReference type="NCBIfam" id="TIGR01853">
    <property type="entry name" value="lipid_A_lpxD"/>
    <property type="match status" value="1"/>
</dbReference>
<evidence type="ECO:0000256" key="5">
    <source>
        <dbReference type="ARBA" id="ARBA00023098"/>
    </source>
</evidence>
<accession>A0ABV0A9M2</accession>
<protein>
    <recommendedName>
        <fullName evidence="7">UDP-3-O-acylglucosamine N-acyltransferase</fullName>
        <ecNumber evidence="7">2.3.1.191</ecNumber>
    </recommendedName>
</protein>
<dbReference type="Pfam" id="PF14602">
    <property type="entry name" value="Hexapep_2"/>
    <property type="match status" value="1"/>
</dbReference>
<comment type="subunit">
    <text evidence="7">Homotrimer.</text>
</comment>
<dbReference type="Proteomes" id="UP001416393">
    <property type="component" value="Unassembled WGS sequence"/>
</dbReference>
<dbReference type="InterPro" id="IPR020573">
    <property type="entry name" value="UDP_GlcNAc_AcTrfase_non-rep"/>
</dbReference>
<evidence type="ECO:0000256" key="6">
    <source>
        <dbReference type="ARBA" id="ARBA00023315"/>
    </source>
</evidence>
<keyword evidence="3 7" id="KW-0808">Transferase</keyword>
<dbReference type="Pfam" id="PF25087">
    <property type="entry name" value="GMPPB_C"/>
    <property type="match status" value="1"/>
</dbReference>
<evidence type="ECO:0000256" key="2">
    <source>
        <dbReference type="ARBA" id="ARBA00022556"/>
    </source>
</evidence>
<dbReference type="InterPro" id="IPR011004">
    <property type="entry name" value="Trimer_LpxA-like_sf"/>
</dbReference>
<dbReference type="GO" id="GO:0103118">
    <property type="term" value="F:UDP-3-O-[(3R)-3-hydroxyacyl]-glucosamine N-acyltransferase activity"/>
    <property type="evidence" value="ECO:0007669"/>
    <property type="project" value="UniProtKB-EC"/>
</dbReference>
<dbReference type="SUPFAM" id="SSF51161">
    <property type="entry name" value="Trimeric LpxA-like enzymes"/>
    <property type="match status" value="1"/>
</dbReference>
<dbReference type="EMBL" id="JAZHYP010000001">
    <property type="protein sequence ID" value="MEN3322666.1"/>
    <property type="molecule type" value="Genomic_DNA"/>
</dbReference>
<dbReference type="RefSeq" id="WP_346240209.1">
    <property type="nucleotide sequence ID" value="NZ_JAZHYP010000001.1"/>
</dbReference>
<keyword evidence="5 7" id="KW-0443">Lipid metabolism</keyword>
<evidence type="ECO:0000256" key="7">
    <source>
        <dbReference type="HAMAP-Rule" id="MF_00523"/>
    </source>
</evidence>
<dbReference type="InterPro" id="IPR001451">
    <property type="entry name" value="Hexapep"/>
</dbReference>
<proteinExistence type="inferred from homology"/>
<evidence type="ECO:0000256" key="3">
    <source>
        <dbReference type="ARBA" id="ARBA00022679"/>
    </source>
</evidence>
<feature type="active site" description="Proton acceptor" evidence="7">
    <location>
        <position position="245"/>
    </location>
</feature>
<keyword evidence="11" id="KW-1185">Reference proteome</keyword>
<dbReference type="NCBIfam" id="NF002060">
    <property type="entry name" value="PRK00892.1"/>
    <property type="match status" value="1"/>
</dbReference>
<evidence type="ECO:0000256" key="1">
    <source>
        <dbReference type="ARBA" id="ARBA00022516"/>
    </source>
</evidence>
<evidence type="ECO:0000313" key="11">
    <source>
        <dbReference type="Proteomes" id="UP001416393"/>
    </source>
</evidence>
<comment type="similarity">
    <text evidence="7">Belongs to the transferase hexapeptide repeat family. LpxD subfamily.</text>
</comment>
<dbReference type="PANTHER" id="PTHR43378">
    <property type="entry name" value="UDP-3-O-ACYLGLUCOSAMINE N-ACYLTRANSFERASE"/>
    <property type="match status" value="1"/>
</dbReference>
<dbReference type="HAMAP" id="MF_00523">
    <property type="entry name" value="LpxD"/>
    <property type="match status" value="1"/>
</dbReference>
<keyword evidence="2 7" id="KW-0441">Lipid A biosynthesis</keyword>
<comment type="caution">
    <text evidence="10">The sequence shown here is derived from an EMBL/GenBank/DDBJ whole genome shotgun (WGS) entry which is preliminary data.</text>
</comment>
<keyword evidence="4 7" id="KW-0677">Repeat</keyword>
<name>A0ABV0A9M2_9FLAO</name>
<feature type="domain" description="Mannose-1-phosphate guanyltransferase C-terminal" evidence="9">
    <location>
        <begin position="105"/>
        <end position="182"/>
    </location>
</feature>
<comment type="function">
    <text evidence="7">Catalyzes the N-acylation of UDP-3-O-acylglucosamine using 3-hydroxyacyl-ACP as the acyl donor. Is involved in the biosynthesis of lipid A, a phosphorylated glycolipid that anchors the lipopolysaccharide to the outer membrane of the cell.</text>
</comment>
<evidence type="ECO:0000256" key="4">
    <source>
        <dbReference type="ARBA" id="ARBA00022737"/>
    </source>
</evidence>
<evidence type="ECO:0000259" key="9">
    <source>
        <dbReference type="Pfam" id="PF25087"/>
    </source>
</evidence>
<dbReference type="InterPro" id="IPR007691">
    <property type="entry name" value="LpxD"/>
</dbReference>
<sequence length="332" mass="35262">MNKSYSIEEINSFLNGELIGNTTQAIEGPEQLQNAKNNHISFIGSTKYAKHWADSKACAAVINDNLNIEPGNNRALIKVKNADLAMAKILDLFNPPPPVFDTDIHPTAVIHDSSKIGKGCKIGANCYIGKDVELGNGVVLYPNVCVFDETTIGENTIVWSGTVIRERCIIGSHCIFHTNVSIGADGFGYRPSDDGRGLVKIPQIGNVIIGHYVEIGANSCVDRAKFSSTIIGDGCKIDNLVQIAHNSIMGRSCIMAGHSGLAGSVTLGDGVIIGGSASIKDHTTIHSGATVGAGSGVVGDVEAGKTVLGYPAQDARDMLKQWVVMRQFMKKQ</sequence>
<dbReference type="Gene3D" id="2.160.10.10">
    <property type="entry name" value="Hexapeptide repeat proteins"/>
    <property type="match status" value="1"/>
</dbReference>